<dbReference type="Pfam" id="PF01381">
    <property type="entry name" value="HTH_3"/>
    <property type="match status" value="1"/>
</dbReference>
<dbReference type="SUPFAM" id="SSF47413">
    <property type="entry name" value="lambda repressor-like DNA-binding domains"/>
    <property type="match status" value="1"/>
</dbReference>
<dbReference type="CDD" id="cd00093">
    <property type="entry name" value="HTH_XRE"/>
    <property type="match status" value="1"/>
</dbReference>
<dbReference type="Gene3D" id="1.10.260.40">
    <property type="entry name" value="lambda repressor-like DNA-binding domains"/>
    <property type="match status" value="1"/>
</dbReference>
<accession>A0A5D0WRB8</accession>
<dbReference type="InterPro" id="IPR010982">
    <property type="entry name" value="Lambda_DNA-bd_dom_sf"/>
</dbReference>
<feature type="domain" description="HTH cro/C1-type" evidence="1">
    <location>
        <begin position="60"/>
        <end position="114"/>
    </location>
</feature>
<comment type="caution">
    <text evidence="2">The sequence shown here is derived from an EMBL/GenBank/DDBJ whole genome shotgun (WGS) entry which is preliminary data.</text>
</comment>
<name>A0A5D0WRB8_9FIRM</name>
<protein>
    <submittedName>
        <fullName evidence="2">Helix-turn-helix transcriptional regulator</fullName>
    </submittedName>
</protein>
<organism evidence="2 3">
    <name type="scientific">Acetobacterium wieringae</name>
    <dbReference type="NCBI Taxonomy" id="52694"/>
    <lineage>
        <taxon>Bacteria</taxon>
        <taxon>Bacillati</taxon>
        <taxon>Bacillota</taxon>
        <taxon>Clostridia</taxon>
        <taxon>Eubacteriales</taxon>
        <taxon>Eubacteriaceae</taxon>
        <taxon>Acetobacterium</taxon>
    </lineage>
</organism>
<dbReference type="GO" id="GO:0003677">
    <property type="term" value="F:DNA binding"/>
    <property type="evidence" value="ECO:0007669"/>
    <property type="project" value="InterPro"/>
</dbReference>
<dbReference type="SMART" id="SM00530">
    <property type="entry name" value="HTH_XRE"/>
    <property type="match status" value="1"/>
</dbReference>
<reference evidence="2 3" key="1">
    <citation type="submission" date="2019-08" db="EMBL/GenBank/DDBJ databases">
        <title>Isolation and enrichment of carboxydotrophic bacteria from anaerobic sludge for the production of bio-based chemicals from syngas.</title>
        <authorList>
            <person name="Antares A.L."/>
            <person name="Moreira J."/>
            <person name="Diender M."/>
            <person name="Parshina S.N."/>
            <person name="Stams A.J.M."/>
            <person name="Alves M."/>
            <person name="Alves J.I."/>
            <person name="Sousa D.Z."/>
        </authorList>
    </citation>
    <scope>NUCLEOTIDE SEQUENCE [LARGE SCALE GENOMIC DNA]</scope>
    <source>
        <strain evidence="2 3">JM</strain>
    </source>
</reference>
<dbReference type="EMBL" id="VSLA01000008">
    <property type="protein sequence ID" value="TYC86623.1"/>
    <property type="molecule type" value="Genomic_DNA"/>
</dbReference>
<dbReference type="AlphaFoldDB" id="A0A5D0WRB8"/>
<evidence type="ECO:0000259" key="1">
    <source>
        <dbReference type="PROSITE" id="PS50943"/>
    </source>
</evidence>
<proteinExistence type="predicted"/>
<dbReference type="InterPro" id="IPR001387">
    <property type="entry name" value="Cro/C1-type_HTH"/>
</dbReference>
<evidence type="ECO:0000313" key="2">
    <source>
        <dbReference type="EMBL" id="TYC86623.1"/>
    </source>
</evidence>
<sequence>MNISSLLLIILHLNVKIKASICKRYDRKIIIKLNLPQNHQNAQLKEETKERMSKEIGTVLKEMIKEKNMTIFSLAKEVGVDRSTLQHFLSGKRRLNLEDLQKIMVALNLSKDKKKLLYALYENEYDDCEALKNSHDIFALYNEISAQTNQKKMWIETEEYLVKTQLASEKARIINGQVKIEGIIRSCFMEEMGRNEDAHVIMSINFKHYFLYELIMRISCHNHRCGKIQNIIPLVNKKKLGNNLDILKTVLLLKSLTNIDYEPYYFYSGTKIYDDISIIVPNYFITSKQVITIDRDFESAIIYEDPEILDYYQNKSQMILRKCIPFVEKESVQWVEHTLPAFEKIKKSSTSETFIAFDQLETILDQSANPQKKGVAATISPQETGGILRSSISVLRDGVVGSAKNLCIRYHVNEEVVEFIILNRMNQSIQKLIVREIGIVIIFRDFLNYLPQSVHVCSPEEVKNSLRNIRSVVNGIKPV</sequence>
<dbReference type="PROSITE" id="PS50943">
    <property type="entry name" value="HTH_CROC1"/>
    <property type="match status" value="1"/>
</dbReference>
<evidence type="ECO:0000313" key="3">
    <source>
        <dbReference type="Proteomes" id="UP000322619"/>
    </source>
</evidence>
<dbReference type="Proteomes" id="UP000322619">
    <property type="component" value="Unassembled WGS sequence"/>
</dbReference>
<gene>
    <name evidence="2" type="ORF">FXB42_05905</name>
</gene>